<name>G0U0T6_TRYVY</name>
<feature type="zinc finger region" description="C3H1-type" evidence="1">
    <location>
        <begin position="150"/>
        <end position="178"/>
    </location>
</feature>
<dbReference type="VEuPathDB" id="TriTrypDB:TvY486_0803440"/>
<dbReference type="AlphaFoldDB" id="G0U0T6"/>
<dbReference type="EMBL" id="HE573024">
    <property type="protein sequence ID" value="CCC49686.1"/>
    <property type="molecule type" value="Genomic_DNA"/>
</dbReference>
<dbReference type="VEuPathDB" id="TriTrypDB:TvY486_0802950"/>
<proteinExistence type="predicted"/>
<dbReference type="PROSITE" id="PS50103">
    <property type="entry name" value="ZF_C3H1"/>
    <property type="match status" value="1"/>
</dbReference>
<feature type="domain" description="C3H1-type" evidence="2">
    <location>
        <begin position="150"/>
        <end position="178"/>
    </location>
</feature>
<keyword evidence="1" id="KW-0479">Metal-binding</keyword>
<keyword evidence="1" id="KW-0862">Zinc</keyword>
<accession>G0U0T6</accession>
<reference evidence="3" key="1">
    <citation type="journal article" date="2012" name="Proc. Natl. Acad. Sci. U.S.A.">
        <title>Antigenic diversity is generated by distinct evolutionary mechanisms in African trypanosome species.</title>
        <authorList>
            <person name="Jackson A.P."/>
            <person name="Berry A."/>
            <person name="Aslett M."/>
            <person name="Allison H.C."/>
            <person name="Burton P."/>
            <person name="Vavrova-Anderson J."/>
            <person name="Brown R."/>
            <person name="Browne H."/>
            <person name="Corton N."/>
            <person name="Hauser H."/>
            <person name="Gamble J."/>
            <person name="Gilderthorp R."/>
            <person name="Marcello L."/>
            <person name="McQuillan J."/>
            <person name="Otto T.D."/>
            <person name="Quail M.A."/>
            <person name="Sanders M.J."/>
            <person name="van Tonder A."/>
            <person name="Ginger M.L."/>
            <person name="Field M.C."/>
            <person name="Barry J.D."/>
            <person name="Hertz-Fowler C."/>
            <person name="Berriman M."/>
        </authorList>
    </citation>
    <scope>NUCLEOTIDE SEQUENCE</scope>
    <source>
        <strain evidence="3">Y486</strain>
    </source>
</reference>
<gene>
    <name evidence="3" type="ORF">TVY486_0802950</name>
    <name evidence="4" type="ORF">TVY486_0803440</name>
</gene>
<dbReference type="GO" id="GO:0008270">
    <property type="term" value="F:zinc ion binding"/>
    <property type="evidence" value="ECO:0007669"/>
    <property type="project" value="UniProtKB-KW"/>
</dbReference>
<organism evidence="3">
    <name type="scientific">Trypanosoma vivax (strain Y486)</name>
    <dbReference type="NCBI Taxonomy" id="1055687"/>
    <lineage>
        <taxon>Eukaryota</taxon>
        <taxon>Discoba</taxon>
        <taxon>Euglenozoa</taxon>
        <taxon>Kinetoplastea</taxon>
        <taxon>Metakinetoplastina</taxon>
        <taxon>Trypanosomatida</taxon>
        <taxon>Trypanosomatidae</taxon>
        <taxon>Trypanosoma</taxon>
        <taxon>Duttonella</taxon>
    </lineage>
</organism>
<dbReference type="EMBL" id="HE573024">
    <property type="protein sequence ID" value="CCC49736.1"/>
    <property type="molecule type" value="Genomic_DNA"/>
</dbReference>
<dbReference type="InterPro" id="IPR000571">
    <property type="entry name" value="Znf_CCCH"/>
</dbReference>
<evidence type="ECO:0000313" key="3">
    <source>
        <dbReference type="EMBL" id="CCC49686.1"/>
    </source>
</evidence>
<evidence type="ECO:0000256" key="1">
    <source>
        <dbReference type="PROSITE-ProRule" id="PRU00723"/>
    </source>
</evidence>
<keyword evidence="1" id="KW-0863">Zinc-finger</keyword>
<evidence type="ECO:0000313" key="4">
    <source>
        <dbReference type="EMBL" id="CCC49736.1"/>
    </source>
</evidence>
<evidence type="ECO:0000259" key="2">
    <source>
        <dbReference type="PROSITE" id="PS50103"/>
    </source>
</evidence>
<protein>
    <recommendedName>
        <fullName evidence="2">C3H1-type domain-containing protein</fullName>
    </recommendedName>
</protein>
<sequence length="188" mass="20084">MATQHQPHPHASKTNYVVEHAPPSAVCLVRKIQSSPYQALPLEQLLSVTVPNVFSLRPPPHVAHQAVMDFYFAVNGHCGVECYDPSSIELSGAGTPHAPGVPAVASAARAQQQLSGPALGAPVPRPTAAASSEDYRLSQIRRNERHVNNATYGKVCVFFQTREGCRRGPYCNFLHINKAGSGGPAAAQ</sequence>